<keyword evidence="13" id="KW-0170">Cobalt</keyword>
<proteinExistence type="inferred from homology"/>
<dbReference type="PANTHER" id="PTHR40659:SF1">
    <property type="entry name" value="NICKEL_COBALT EFFLUX SYSTEM RCNA"/>
    <property type="match status" value="1"/>
</dbReference>
<evidence type="ECO:0000256" key="5">
    <source>
        <dbReference type="ARBA" id="ARBA00022448"/>
    </source>
</evidence>
<keyword evidence="9 14" id="KW-1133">Transmembrane helix</keyword>
<reference evidence="15 17" key="1">
    <citation type="submission" date="2017-05" db="EMBL/GenBank/DDBJ databases">
        <title>Whole genome sequencing of Proteus mirabilis AR_0155.</title>
        <authorList>
            <person name="Conlan S."/>
            <person name="Thomas P.J."/>
            <person name="Mullikin J."/>
            <person name="Frank K.M."/>
            <person name="Segre J.A."/>
        </authorList>
    </citation>
    <scope>NUCLEOTIDE SEQUENCE [LARGE SCALE GENOMIC DNA]</scope>
    <source>
        <strain evidence="15 17">AR_0155</strain>
    </source>
</reference>
<dbReference type="Pfam" id="PF03824">
    <property type="entry name" value="NicO"/>
    <property type="match status" value="1"/>
</dbReference>
<dbReference type="KEGG" id="pvl:AOB99_09515"/>
<keyword evidence="4" id="KW-0171">Cobalt transport</keyword>
<name>A0AAJ0YE46_PROMI</name>
<dbReference type="PROSITE" id="PS51257">
    <property type="entry name" value="PROKAR_LIPOPROTEIN"/>
    <property type="match status" value="1"/>
</dbReference>
<dbReference type="GO" id="GO:0015099">
    <property type="term" value="F:nickel cation transmembrane transporter activity"/>
    <property type="evidence" value="ECO:0007669"/>
    <property type="project" value="UniProtKB-UniRule"/>
</dbReference>
<accession>A0AAJ0YE46</accession>
<dbReference type="AlphaFoldDB" id="A0AAJ0YE46"/>
<keyword evidence="10" id="KW-0406">Ion transport</keyword>
<sequence length="333" mass="37394">MPINITKERGLLISLLTVIASCLLLIAYYWSELTYFNVQWQKVINSYLAELMQDISENNWQVGFILIGVSFLYGLLHAVGPGHGKVIISTYIATHPTKLKQSAWLSVLASLLQGTVAIVIITVILIILNLSSSHLKIASHYIENSSYLLISLSGIIIFIQSIRRLLSDYKKRAFYIKQATPIIKRSRYLYKHKSNQTISQTSCCGHKHVVTSNELQGNWSAQLLVLFAIGSRPCSGALLVLLFSYALNIYLWGIAAVIAMAIGTALTITAIALTVYYMRNVAYRFSVKNTNLSFRYMAELLRLLAGILFIFLGILMFNSAITLNREDIMPLFR</sequence>
<evidence type="ECO:0000256" key="7">
    <source>
        <dbReference type="ARBA" id="ARBA00022596"/>
    </source>
</evidence>
<evidence type="ECO:0000313" key="15">
    <source>
        <dbReference type="EMBL" id="ARX34585.1"/>
    </source>
</evidence>
<keyword evidence="7" id="KW-0533">Nickel</keyword>
<evidence type="ECO:0000256" key="13">
    <source>
        <dbReference type="ARBA" id="ARBA00023285"/>
    </source>
</evidence>
<evidence type="ECO:0000256" key="6">
    <source>
        <dbReference type="ARBA" id="ARBA00022475"/>
    </source>
</evidence>
<evidence type="ECO:0000313" key="16">
    <source>
        <dbReference type="EMBL" id="EKW9776565.1"/>
    </source>
</evidence>
<feature type="transmembrane region" description="Helical" evidence="14">
    <location>
        <begin position="300"/>
        <end position="321"/>
    </location>
</feature>
<feature type="transmembrane region" description="Helical" evidence="14">
    <location>
        <begin position="103"/>
        <end position="127"/>
    </location>
</feature>
<evidence type="ECO:0000313" key="17">
    <source>
        <dbReference type="Proteomes" id="UP000195540"/>
    </source>
</evidence>
<reference evidence="16" key="2">
    <citation type="submission" date="2023-06" db="EMBL/GenBank/DDBJ databases">
        <authorList>
            <consortium name="Clinical and Environmental Microbiology Branch: Whole genome sequencing antimicrobial resistance pathogens in the healthcare setting"/>
        </authorList>
    </citation>
    <scope>NUCLEOTIDE SEQUENCE</scope>
    <source>
        <strain evidence="16">Microbial</strain>
    </source>
</reference>
<keyword evidence="12 14" id="KW-0472">Membrane</keyword>
<gene>
    <name evidence="15" type="ORF">AM402_10705</name>
    <name evidence="16" type="ORF">PW210_002399</name>
</gene>
<dbReference type="EMBL" id="CP021694">
    <property type="protein sequence ID" value="ARX34585.1"/>
    <property type="molecule type" value="Genomic_DNA"/>
</dbReference>
<evidence type="ECO:0000256" key="1">
    <source>
        <dbReference type="ARBA" id="ARBA00002510"/>
    </source>
</evidence>
<evidence type="ECO:0000256" key="11">
    <source>
        <dbReference type="ARBA" id="ARBA00023112"/>
    </source>
</evidence>
<dbReference type="GO" id="GO:0005886">
    <property type="term" value="C:plasma membrane"/>
    <property type="evidence" value="ECO:0007669"/>
    <property type="project" value="UniProtKB-SubCell"/>
</dbReference>
<evidence type="ECO:0000256" key="9">
    <source>
        <dbReference type="ARBA" id="ARBA00022989"/>
    </source>
</evidence>
<comment type="similarity">
    <text evidence="3">Belongs to the NiCoT transporter (TC 2.A.52) family. RcnA subfamily.</text>
</comment>
<evidence type="ECO:0000256" key="3">
    <source>
        <dbReference type="ARBA" id="ARBA00010428"/>
    </source>
</evidence>
<organism evidence="16 18">
    <name type="scientific">Proteus mirabilis</name>
    <dbReference type="NCBI Taxonomy" id="584"/>
    <lineage>
        <taxon>Bacteria</taxon>
        <taxon>Pseudomonadati</taxon>
        <taxon>Pseudomonadota</taxon>
        <taxon>Gammaproteobacteria</taxon>
        <taxon>Enterobacterales</taxon>
        <taxon>Morganellaceae</taxon>
        <taxon>Proteus</taxon>
    </lineage>
</organism>
<dbReference type="InterPro" id="IPR011541">
    <property type="entry name" value="Ni/Co_transpt_high_affinity"/>
</dbReference>
<dbReference type="Proteomes" id="UP001171165">
    <property type="component" value="Unassembled WGS sequence"/>
</dbReference>
<dbReference type="PANTHER" id="PTHR40659">
    <property type="entry name" value="NICKEL/COBALT EFFLUX SYSTEM RCNA"/>
    <property type="match status" value="1"/>
</dbReference>
<feature type="transmembrane region" description="Helical" evidence="14">
    <location>
        <begin position="12"/>
        <end position="30"/>
    </location>
</feature>
<feature type="transmembrane region" description="Helical" evidence="14">
    <location>
        <begin position="223"/>
        <end position="243"/>
    </location>
</feature>
<dbReference type="RefSeq" id="WP_004243282.1">
    <property type="nucleotide sequence ID" value="NZ_ABFDCH020000054.1"/>
</dbReference>
<keyword evidence="8 14" id="KW-0812">Transmembrane</keyword>
<comment type="function">
    <text evidence="1">Efflux system for nickel and cobalt.</text>
</comment>
<evidence type="ECO:0000256" key="14">
    <source>
        <dbReference type="RuleBase" id="RU362101"/>
    </source>
</evidence>
<evidence type="ECO:0000256" key="2">
    <source>
        <dbReference type="ARBA" id="ARBA00004651"/>
    </source>
</evidence>
<evidence type="ECO:0000256" key="8">
    <source>
        <dbReference type="ARBA" id="ARBA00022692"/>
    </source>
</evidence>
<dbReference type="Proteomes" id="UP000195540">
    <property type="component" value="Chromosome"/>
</dbReference>
<keyword evidence="6" id="KW-1003">Cell membrane</keyword>
<dbReference type="GO" id="GO:0032025">
    <property type="term" value="P:response to cobalt ion"/>
    <property type="evidence" value="ECO:0007669"/>
    <property type="project" value="TreeGrafter"/>
</dbReference>
<dbReference type="InterPro" id="IPR051224">
    <property type="entry name" value="NiCoT_RcnA"/>
</dbReference>
<feature type="transmembrane region" description="Helical" evidence="14">
    <location>
        <begin position="147"/>
        <end position="166"/>
    </location>
</feature>
<evidence type="ECO:0000256" key="4">
    <source>
        <dbReference type="ARBA" id="ARBA00022426"/>
    </source>
</evidence>
<feature type="transmembrane region" description="Helical" evidence="14">
    <location>
        <begin position="249"/>
        <end position="279"/>
    </location>
</feature>
<keyword evidence="5 14" id="KW-0813">Transport</keyword>
<feature type="transmembrane region" description="Helical" evidence="14">
    <location>
        <begin position="60"/>
        <end position="82"/>
    </location>
</feature>
<dbReference type="GO" id="GO:0010045">
    <property type="term" value="P:response to nickel cation"/>
    <property type="evidence" value="ECO:0007669"/>
    <property type="project" value="TreeGrafter"/>
</dbReference>
<dbReference type="EMBL" id="ABKSPD020000008">
    <property type="protein sequence ID" value="EKW9776565.1"/>
    <property type="molecule type" value="Genomic_DNA"/>
</dbReference>
<protein>
    <recommendedName>
        <fullName evidence="14">Nickel/cobalt efflux system</fullName>
    </recommendedName>
</protein>
<dbReference type="GO" id="GO:0006824">
    <property type="term" value="P:cobalt ion transport"/>
    <property type="evidence" value="ECO:0007669"/>
    <property type="project" value="UniProtKB-KW"/>
</dbReference>
<comment type="subcellular location">
    <subcellularLocation>
        <location evidence="2 14">Cell membrane</location>
        <topology evidence="2 14">Multi-pass membrane protein</topology>
    </subcellularLocation>
</comment>
<evidence type="ECO:0000256" key="10">
    <source>
        <dbReference type="ARBA" id="ARBA00023065"/>
    </source>
</evidence>
<dbReference type="GO" id="GO:0046583">
    <property type="term" value="F:monoatomic cation efflux transmembrane transporter activity"/>
    <property type="evidence" value="ECO:0007669"/>
    <property type="project" value="TreeGrafter"/>
</dbReference>
<keyword evidence="11" id="KW-0921">Nickel transport</keyword>
<evidence type="ECO:0000256" key="12">
    <source>
        <dbReference type="ARBA" id="ARBA00023136"/>
    </source>
</evidence>
<evidence type="ECO:0000313" key="18">
    <source>
        <dbReference type="Proteomes" id="UP001171165"/>
    </source>
</evidence>